<dbReference type="EMBL" id="JBBPBN010000131">
    <property type="protein sequence ID" value="KAK8976475.1"/>
    <property type="molecule type" value="Genomic_DNA"/>
</dbReference>
<organism evidence="1 2">
    <name type="scientific">Hibiscus sabdariffa</name>
    <name type="common">roselle</name>
    <dbReference type="NCBI Taxonomy" id="183260"/>
    <lineage>
        <taxon>Eukaryota</taxon>
        <taxon>Viridiplantae</taxon>
        <taxon>Streptophyta</taxon>
        <taxon>Embryophyta</taxon>
        <taxon>Tracheophyta</taxon>
        <taxon>Spermatophyta</taxon>
        <taxon>Magnoliopsida</taxon>
        <taxon>eudicotyledons</taxon>
        <taxon>Gunneridae</taxon>
        <taxon>Pentapetalae</taxon>
        <taxon>rosids</taxon>
        <taxon>malvids</taxon>
        <taxon>Malvales</taxon>
        <taxon>Malvaceae</taxon>
        <taxon>Malvoideae</taxon>
        <taxon>Hibiscus</taxon>
    </lineage>
</organism>
<dbReference type="InterPro" id="IPR036691">
    <property type="entry name" value="Endo/exonu/phosph_ase_sf"/>
</dbReference>
<sequence>MTLFDALAFRIPIELKRKVFLGEYECFGKGGSHRELWEQLLATEPDSDWPWVVGGDLNVIGSDWERVGGSQRRTCISYRFNKFMTESGLVDMGFVGPKFT</sequence>
<gene>
    <name evidence="1" type="ORF">V6N11_007818</name>
</gene>
<evidence type="ECO:0000313" key="2">
    <source>
        <dbReference type="Proteomes" id="UP001396334"/>
    </source>
</evidence>
<evidence type="ECO:0000313" key="1">
    <source>
        <dbReference type="EMBL" id="KAK8976475.1"/>
    </source>
</evidence>
<dbReference type="Proteomes" id="UP001396334">
    <property type="component" value="Unassembled WGS sequence"/>
</dbReference>
<evidence type="ECO:0008006" key="3">
    <source>
        <dbReference type="Google" id="ProtNLM"/>
    </source>
</evidence>
<comment type="caution">
    <text evidence="1">The sequence shown here is derived from an EMBL/GenBank/DDBJ whole genome shotgun (WGS) entry which is preliminary data.</text>
</comment>
<protein>
    <recommendedName>
        <fullName evidence="3">Endonuclease/exonuclease/phosphatase domain-containing protein</fullName>
    </recommendedName>
</protein>
<name>A0ABR2NK20_9ROSI</name>
<dbReference type="SUPFAM" id="SSF56219">
    <property type="entry name" value="DNase I-like"/>
    <property type="match status" value="1"/>
</dbReference>
<proteinExistence type="predicted"/>
<dbReference type="Gene3D" id="3.60.10.10">
    <property type="entry name" value="Endonuclease/exonuclease/phosphatase"/>
    <property type="match status" value="1"/>
</dbReference>
<accession>A0ABR2NK20</accession>
<keyword evidence="2" id="KW-1185">Reference proteome</keyword>
<reference evidence="1 2" key="1">
    <citation type="journal article" date="2024" name="G3 (Bethesda)">
        <title>Genome assembly of Hibiscus sabdariffa L. provides insights into metabolisms of medicinal natural products.</title>
        <authorList>
            <person name="Kim T."/>
        </authorList>
    </citation>
    <scope>NUCLEOTIDE SEQUENCE [LARGE SCALE GENOMIC DNA]</scope>
    <source>
        <strain evidence="1">TK-2024</strain>
        <tissue evidence="1">Old leaves</tissue>
    </source>
</reference>